<dbReference type="EMBL" id="GHJT01001096">
    <property type="protein sequence ID" value="MOY35067.1"/>
    <property type="molecule type" value="Transcribed_RNA"/>
</dbReference>
<dbReference type="Gene3D" id="3.30.70.1820">
    <property type="entry name" value="L1 transposable element, RRM domain"/>
    <property type="match status" value="1"/>
</dbReference>
<dbReference type="OrthoDB" id="6514226at2759"/>
<accession>A0A4D5RFB8</accession>
<dbReference type="AlphaFoldDB" id="A0A4D5RFB8"/>
<dbReference type="PANTHER" id="PTHR11505">
    <property type="entry name" value="L1 TRANSPOSABLE ELEMENT-RELATED"/>
    <property type="match status" value="1"/>
</dbReference>
<evidence type="ECO:0000256" key="1">
    <source>
        <dbReference type="SAM" id="MobiDB-lite"/>
    </source>
</evidence>
<feature type="region of interest" description="Disordered" evidence="1">
    <location>
        <begin position="408"/>
        <end position="430"/>
    </location>
</feature>
<organism evidence="2">
    <name type="scientific">Ixodes scapularis</name>
    <name type="common">Black-legged tick</name>
    <name type="synonym">Deer tick</name>
    <dbReference type="NCBI Taxonomy" id="6945"/>
    <lineage>
        <taxon>Eukaryota</taxon>
        <taxon>Metazoa</taxon>
        <taxon>Ecdysozoa</taxon>
        <taxon>Arthropoda</taxon>
        <taxon>Chelicerata</taxon>
        <taxon>Arachnida</taxon>
        <taxon>Acari</taxon>
        <taxon>Parasitiformes</taxon>
        <taxon>Ixodida</taxon>
        <taxon>Ixodoidea</taxon>
        <taxon>Ixodidae</taxon>
        <taxon>Ixodinae</taxon>
        <taxon>Ixodes</taxon>
    </lineage>
</organism>
<name>A0A4D5RFB8_IXOSC</name>
<evidence type="ECO:0000313" key="2">
    <source>
        <dbReference type="EMBL" id="MOY35067.1"/>
    </source>
</evidence>
<protein>
    <submittedName>
        <fullName evidence="2">Putative tick transposon</fullName>
    </submittedName>
</protein>
<proteinExistence type="predicted"/>
<dbReference type="VEuPathDB" id="VectorBase:ISCP_000640"/>
<reference evidence="2" key="1">
    <citation type="submission" date="2019-04" db="EMBL/GenBank/DDBJ databases">
        <title>An insight into the mialome of Ixodes scapularis.</title>
        <authorList>
            <person name="Ribeiro J.M."/>
            <person name="Mather T.N."/>
            <person name="Karim S."/>
        </authorList>
    </citation>
    <scope>NUCLEOTIDE SEQUENCE</scope>
</reference>
<dbReference type="InterPro" id="IPR004244">
    <property type="entry name" value="Transposase_22"/>
</dbReference>
<sequence>MFKVTACLQCCLGSTASTSWDSAALQLQAANGEDGFLCAPCWQPCWIIPQSSKATSSTASSSSLFDKNDWRNPGTPSGHGNSVTMRLIHVVRLLTQVSNDTSLFGKKCDDVCLFLFPCPGVLFSLCCQCFDVLSQVLLMSGDVELNPGPKRTQDAAPSETNSPMTDAMQKQFNDMFVMLQGVNSRTVKMEKDQSSLISTVNDIKKSQELIESRITDIDKRLTAVESKSSSSDLLQRDLSLLRQRTDSLIDVNSRLRASQAELEDRSRRDNLLFYGLTDAHSETWAQTEEKLLNVVSTSLNFPISSESIERAHRLGVFSDNKCRPVIVKFLSFKLKQQILFSSAKLKPSGITVSEDYSVPTRQARRKLIEFAKTQNSVFKLKYNKLYMNNKTYSYNPVDDCVFEHVSTPNQRSLNRSSNTEGDASPASTSR</sequence>